<organism evidence="1">
    <name type="scientific">Anguilla anguilla</name>
    <name type="common">European freshwater eel</name>
    <name type="synonym">Muraena anguilla</name>
    <dbReference type="NCBI Taxonomy" id="7936"/>
    <lineage>
        <taxon>Eukaryota</taxon>
        <taxon>Metazoa</taxon>
        <taxon>Chordata</taxon>
        <taxon>Craniata</taxon>
        <taxon>Vertebrata</taxon>
        <taxon>Euteleostomi</taxon>
        <taxon>Actinopterygii</taxon>
        <taxon>Neopterygii</taxon>
        <taxon>Teleostei</taxon>
        <taxon>Anguilliformes</taxon>
        <taxon>Anguillidae</taxon>
        <taxon>Anguilla</taxon>
    </lineage>
</organism>
<evidence type="ECO:0000313" key="1">
    <source>
        <dbReference type="EMBL" id="JAH22462.1"/>
    </source>
</evidence>
<reference evidence="1" key="2">
    <citation type="journal article" date="2015" name="Fish Shellfish Immunol.">
        <title>Early steps in the European eel (Anguilla anguilla)-Vibrio vulnificus interaction in the gills: Role of the RtxA13 toxin.</title>
        <authorList>
            <person name="Callol A."/>
            <person name="Pajuelo D."/>
            <person name="Ebbesson L."/>
            <person name="Teles M."/>
            <person name="MacKenzie S."/>
            <person name="Amaro C."/>
        </authorList>
    </citation>
    <scope>NUCLEOTIDE SEQUENCE</scope>
</reference>
<reference evidence="1" key="1">
    <citation type="submission" date="2014-11" db="EMBL/GenBank/DDBJ databases">
        <authorList>
            <person name="Amaro Gonzalez C."/>
        </authorList>
    </citation>
    <scope>NUCLEOTIDE SEQUENCE</scope>
</reference>
<dbReference type="AlphaFoldDB" id="A0A0E9R136"/>
<name>A0A0E9R136_ANGAN</name>
<proteinExistence type="predicted"/>
<dbReference type="EMBL" id="GBXM01086115">
    <property type="protein sequence ID" value="JAH22462.1"/>
    <property type="molecule type" value="Transcribed_RNA"/>
</dbReference>
<sequence>MFCIIHKKSLPDNHLEFDIAADILRSCSGHIGLTSRTAALFSEHLTLKPKD</sequence>
<protein>
    <submittedName>
        <fullName evidence="1">Uncharacterized protein</fullName>
    </submittedName>
</protein>
<accession>A0A0E9R136</accession>